<accession>G8Y797</accession>
<keyword evidence="4" id="KW-0255">Endonuclease</keyword>
<gene>
    <name evidence="14" type="primary">Piso0_004021</name>
    <name evidence="13" type="ORF">GNLVRS01_PISO0K07710g</name>
    <name evidence="14" type="ORF">GNLVRS01_PISO0L07711g</name>
</gene>
<dbReference type="FunFam" id="3.40.50.10130:FF:000002">
    <property type="entry name" value="DNA repair endonuclease XPF"/>
    <property type="match status" value="1"/>
</dbReference>
<dbReference type="InterPro" id="IPR010994">
    <property type="entry name" value="RuvA_2-like"/>
</dbReference>
<protein>
    <submittedName>
        <fullName evidence="14">Piso0_004021 protein</fullName>
    </submittedName>
</protein>
<dbReference type="PANTHER" id="PTHR10150">
    <property type="entry name" value="DNA REPAIR ENDONUCLEASE XPF"/>
    <property type="match status" value="1"/>
</dbReference>
<evidence type="ECO:0000313" key="14">
    <source>
        <dbReference type="EMBL" id="CCE84477.1"/>
    </source>
</evidence>
<feature type="coiled-coil region" evidence="10">
    <location>
        <begin position="572"/>
        <end position="599"/>
    </location>
</feature>
<feature type="compositionally biased region" description="Acidic residues" evidence="11">
    <location>
        <begin position="11"/>
        <end position="20"/>
    </location>
</feature>
<dbReference type="Gene3D" id="3.40.50.10130">
    <property type="match status" value="1"/>
</dbReference>
<dbReference type="HOGENOM" id="CLU_002265_2_0_1"/>
<dbReference type="GO" id="GO:0000014">
    <property type="term" value="F:single-stranded DNA endodeoxyribonuclease activity"/>
    <property type="evidence" value="ECO:0007669"/>
    <property type="project" value="TreeGrafter"/>
</dbReference>
<dbReference type="PANTHER" id="PTHR10150:SF0">
    <property type="entry name" value="DNA REPAIR ENDONUCLEASE XPF"/>
    <property type="match status" value="1"/>
</dbReference>
<reference evidence="15" key="2">
    <citation type="journal article" date="2012" name="G3 (Bethesda)">
        <title>Pichia sorbitophila, an interspecies yeast hybrid reveals early steps of genome resolution following polyploidization.</title>
        <authorList>
            <person name="Leh Louis V."/>
            <person name="Despons L."/>
            <person name="Friedrich A."/>
            <person name="Martin T."/>
            <person name="Durrens P."/>
            <person name="Casaregola S."/>
            <person name="Neuveglise C."/>
            <person name="Fairhead C."/>
            <person name="Marck C."/>
            <person name="Cruz J.A."/>
            <person name="Straub M.L."/>
            <person name="Kugler V."/>
            <person name="Sacerdot C."/>
            <person name="Uzunov Z."/>
            <person name="Thierry A."/>
            <person name="Weiss S."/>
            <person name="Bleykasten C."/>
            <person name="De Montigny J."/>
            <person name="Jacques N."/>
            <person name="Jung P."/>
            <person name="Lemaire M."/>
            <person name="Mallet S."/>
            <person name="Morel G."/>
            <person name="Richard G.F."/>
            <person name="Sarkar A."/>
            <person name="Savel G."/>
            <person name="Schacherer J."/>
            <person name="Seret M.L."/>
            <person name="Talla E."/>
            <person name="Samson G."/>
            <person name="Jubin C."/>
            <person name="Poulain J."/>
            <person name="Vacherie B."/>
            <person name="Barbe V."/>
            <person name="Pelletier E."/>
            <person name="Sherman D.J."/>
            <person name="Westhof E."/>
            <person name="Weissenbach J."/>
            <person name="Baret P.V."/>
            <person name="Wincker P."/>
            <person name="Gaillardin C."/>
            <person name="Dujon B."/>
            <person name="Souciet J.L."/>
        </authorList>
    </citation>
    <scope>NUCLEOTIDE SEQUENCE [LARGE SCALE GENOMIC DNA]</scope>
    <source>
        <strain evidence="15">ATCC MYA-4447 / BCRC 22081 / CBS 7064 / NBRC 10061 / NRRL Y-12695</strain>
    </source>
</reference>
<dbReference type="CDD" id="cd20078">
    <property type="entry name" value="XPF_nuclease_XPF_euk"/>
    <property type="match status" value="1"/>
</dbReference>
<dbReference type="Gene3D" id="1.10.150.20">
    <property type="entry name" value="5' to 3' exonuclease, C-terminal subdomain"/>
    <property type="match status" value="1"/>
</dbReference>
<dbReference type="FunCoup" id="G8Y797">
    <property type="interactions" value="1547"/>
</dbReference>
<evidence type="ECO:0000256" key="11">
    <source>
        <dbReference type="SAM" id="MobiDB-lite"/>
    </source>
</evidence>
<dbReference type="InParanoid" id="G8Y797"/>
<evidence type="ECO:0000256" key="5">
    <source>
        <dbReference type="ARBA" id="ARBA00022763"/>
    </source>
</evidence>
<keyword evidence="6" id="KW-0378">Hydrolase</keyword>
<dbReference type="GO" id="GO:0000724">
    <property type="term" value="P:double-strand break repair via homologous recombination"/>
    <property type="evidence" value="ECO:0007669"/>
    <property type="project" value="TreeGrafter"/>
</dbReference>
<dbReference type="EMBL" id="FO082049">
    <property type="protein sequence ID" value="CCE83446.1"/>
    <property type="molecule type" value="Genomic_DNA"/>
</dbReference>
<evidence type="ECO:0000256" key="1">
    <source>
        <dbReference type="ARBA" id="ARBA00004123"/>
    </source>
</evidence>
<keyword evidence="7" id="KW-0238">DNA-binding</keyword>
<evidence type="ECO:0000256" key="2">
    <source>
        <dbReference type="ARBA" id="ARBA00010015"/>
    </source>
</evidence>
<dbReference type="InterPro" id="IPR047520">
    <property type="entry name" value="XPF_nuclease"/>
</dbReference>
<dbReference type="GO" id="GO:0000712">
    <property type="term" value="P:resolution of meiotic recombination intermediates"/>
    <property type="evidence" value="ECO:0007669"/>
    <property type="project" value="TreeGrafter"/>
</dbReference>
<feature type="domain" description="ERCC4" evidence="12">
    <location>
        <begin position="832"/>
        <end position="912"/>
    </location>
</feature>
<reference evidence="14" key="1">
    <citation type="submission" date="2011-10" db="EMBL/GenBank/DDBJ databases">
        <authorList>
            <person name="Genoscope - CEA"/>
        </authorList>
    </citation>
    <scope>NUCLEOTIDE SEQUENCE</scope>
</reference>
<feature type="region of interest" description="Disordered" evidence="11">
    <location>
        <begin position="659"/>
        <end position="681"/>
    </location>
</feature>
<dbReference type="AlphaFoldDB" id="G8Y797"/>
<proteinExistence type="inferred from homology"/>
<evidence type="ECO:0000256" key="8">
    <source>
        <dbReference type="ARBA" id="ARBA00023204"/>
    </source>
</evidence>
<comment type="similarity">
    <text evidence="2">Belongs to the XPF family.</text>
</comment>
<keyword evidence="5" id="KW-0227">DNA damage</keyword>
<evidence type="ECO:0000313" key="13">
    <source>
        <dbReference type="EMBL" id="CCE83446.1"/>
    </source>
</evidence>
<dbReference type="InterPro" id="IPR006166">
    <property type="entry name" value="ERCC4_domain"/>
</dbReference>
<dbReference type="OrthoDB" id="361020at2759"/>
<dbReference type="SUPFAM" id="SSF52980">
    <property type="entry name" value="Restriction endonuclease-like"/>
    <property type="match status" value="1"/>
</dbReference>
<name>G8Y797_PICSO</name>
<evidence type="ECO:0000256" key="4">
    <source>
        <dbReference type="ARBA" id="ARBA00022759"/>
    </source>
</evidence>
<dbReference type="GO" id="GO:0000736">
    <property type="term" value="P:double-strand break repair via single-strand annealing, removal of nonhomologous ends"/>
    <property type="evidence" value="ECO:0007669"/>
    <property type="project" value="TreeGrafter"/>
</dbReference>
<evidence type="ECO:0000256" key="10">
    <source>
        <dbReference type="SAM" id="Coils"/>
    </source>
</evidence>
<evidence type="ECO:0000313" key="15">
    <source>
        <dbReference type="Proteomes" id="UP000005222"/>
    </source>
</evidence>
<comment type="subcellular location">
    <subcellularLocation>
        <location evidence="1">Nucleus</location>
    </subcellularLocation>
</comment>
<dbReference type="SUPFAM" id="SSF47781">
    <property type="entry name" value="RuvA domain 2-like"/>
    <property type="match status" value="1"/>
</dbReference>
<dbReference type="GO" id="GO:0000110">
    <property type="term" value="C:nucleotide-excision repair factor 1 complex"/>
    <property type="evidence" value="ECO:0007669"/>
    <property type="project" value="TreeGrafter"/>
</dbReference>
<evidence type="ECO:0000256" key="6">
    <source>
        <dbReference type="ARBA" id="ARBA00022801"/>
    </source>
</evidence>
<organism evidence="14 15">
    <name type="scientific">Pichia sorbitophila (strain ATCC MYA-4447 / BCRC 22081 / CBS 7064 / NBRC 10061 / NRRL Y-12695)</name>
    <name type="common">Hybrid yeast</name>
    <dbReference type="NCBI Taxonomy" id="559304"/>
    <lineage>
        <taxon>Eukaryota</taxon>
        <taxon>Fungi</taxon>
        <taxon>Dikarya</taxon>
        <taxon>Ascomycota</taxon>
        <taxon>Saccharomycotina</taxon>
        <taxon>Pichiomycetes</taxon>
        <taxon>Debaryomycetaceae</taxon>
        <taxon>Millerozyma</taxon>
    </lineage>
</organism>
<keyword evidence="15" id="KW-1185">Reference proteome</keyword>
<keyword evidence="10" id="KW-0175">Coiled coil</keyword>
<dbReference type="SMART" id="SM00891">
    <property type="entry name" value="ERCC4"/>
    <property type="match status" value="1"/>
</dbReference>
<feature type="compositionally biased region" description="Acidic residues" evidence="11">
    <location>
        <begin position="661"/>
        <end position="671"/>
    </location>
</feature>
<dbReference type="Proteomes" id="UP000005222">
    <property type="component" value="Chromosome K"/>
</dbReference>
<dbReference type="GO" id="GO:1901255">
    <property type="term" value="P:nucleotide-excision repair involved in interstrand cross-link repair"/>
    <property type="evidence" value="ECO:0007669"/>
    <property type="project" value="TreeGrafter"/>
</dbReference>
<keyword evidence="8" id="KW-0234">DNA repair</keyword>
<dbReference type="Pfam" id="PF02732">
    <property type="entry name" value="ERCC4"/>
    <property type="match status" value="1"/>
</dbReference>
<dbReference type="Proteomes" id="UP000005222">
    <property type="component" value="Chromosome L"/>
</dbReference>
<keyword evidence="9" id="KW-0539">Nucleus</keyword>
<dbReference type="GO" id="GO:0003684">
    <property type="term" value="F:damaged DNA binding"/>
    <property type="evidence" value="ECO:0007669"/>
    <property type="project" value="TreeGrafter"/>
</dbReference>
<feature type="region of interest" description="Disordered" evidence="11">
    <location>
        <begin position="1"/>
        <end position="22"/>
    </location>
</feature>
<evidence type="ECO:0000256" key="9">
    <source>
        <dbReference type="ARBA" id="ARBA00023242"/>
    </source>
</evidence>
<evidence type="ECO:0000256" key="3">
    <source>
        <dbReference type="ARBA" id="ARBA00022722"/>
    </source>
</evidence>
<evidence type="ECO:0000256" key="7">
    <source>
        <dbReference type="ARBA" id="ARBA00023125"/>
    </source>
</evidence>
<sequence>MMSGSNSLFVQEDDDNEENLYDGRLPKDDSLFLNTNEALDVNVDESQQNEVSDRSRTIPVVFEEREPHHDEKRIIKCNLPLRFYQEIVEDMLSRDGLLLLGRGLGWEIIAANLLHALSTPSVKLHLDDSKVQEKKSLIILLNATEEENMKLNESLMDLRWIDACGESMNIDFLNSPPITTIVGETSNIDKRSKIYNSGGLVSVTPRILLVDILSGVVIPEKITGIFLLHAERIKETSNDCFIINLYRDRNEWGFIKAVSDDAESFVGFSPLATRLKNLRIHDVFLWPRFHLEISASLNFTGKNLISREKEELRKAHHVTEINVKLSYKMNKIQAAIMSCLNACLMELKRHNPSLATEYWDIENIHDSDFIMRIRLSLDPQWHRISWTSKQLVYDLSTLKDLLADLVTLDSLTFYQCVQEIIDQNVKSTNAGTMNISSMSPWLNLDEANTIISYARERALGKRKVSVENIADTEKEDNKSDYEHEEYILEELPKWEQLGFLLDDIIFEKMKSNSTDSPILIMCSNNRVARQLRDLISLMSESNTDDRKTINGRKYMVKLLDDYITWKEFTNLAKKLNNEFNIKKEETEQVEDETEETKEELIMSKTFSRGKGFPLSKRRRTRGAAAVANVGKLYSGTNAATNNNPVEIDEAIFEKLKSNNNEDADDDNELNENDGGFIVEDNPDDREAQIIHERDIDENFLEYVDQGDQIIIETYNSRTNDTLLQSLGPSHIIMFDPNLSFIRRIEIYQSINRYSPARVYFMYYGSSIEEQKHLQEIKREKESFTKLIKERASLAKHFETSDDNYKISVKRHEVVNTRIAGGATFRTEEDELKVVVDVREFRSSLPNLLYRAGMKVIPCMLTVGDYVISPKICIERKAVPDLISSFKSGRLYAQCEQMFRHYEVPTLLIEFDESKSFSFEPFSDTRVKKVSAANPVATKLLQQDIQSKIMMLLISFPKLKIIWSSSPYETAQILLELKSSQEEPDVTAALSKGVNTSIGIVNDEPPLYNEDAIDFIQNVPGINNLNYFEVIKRVKNIHELALLSEDDLTQMLGIENGKKVYRFLNQGVN</sequence>
<dbReference type="EMBL" id="FO082048">
    <property type="protein sequence ID" value="CCE84477.1"/>
    <property type="molecule type" value="Genomic_DNA"/>
</dbReference>
<evidence type="ECO:0000259" key="12">
    <source>
        <dbReference type="SMART" id="SM00891"/>
    </source>
</evidence>
<dbReference type="InterPro" id="IPR011335">
    <property type="entry name" value="Restrct_endonuc-II-like"/>
</dbReference>
<dbReference type="eggNOG" id="KOG0442">
    <property type="taxonomic scope" value="Eukaryota"/>
</dbReference>
<dbReference type="STRING" id="559304.G8Y797"/>
<dbReference type="GO" id="GO:0003697">
    <property type="term" value="F:single-stranded DNA binding"/>
    <property type="evidence" value="ECO:0007669"/>
    <property type="project" value="TreeGrafter"/>
</dbReference>
<keyword evidence="3" id="KW-0540">Nuclease</keyword>